<accession>A0A5J9V198</accession>
<dbReference type="InterPro" id="IPR011044">
    <property type="entry name" value="Quino_amine_DH_bsu"/>
</dbReference>
<dbReference type="PANTHER" id="PTHR34708:SF1">
    <property type="entry name" value="OS08G0126400 PROTEIN"/>
    <property type="match status" value="1"/>
</dbReference>
<gene>
    <name evidence="2" type="ORF">EJB05_20689</name>
</gene>
<dbReference type="Proteomes" id="UP000324897">
    <property type="component" value="Chromosome 1"/>
</dbReference>
<dbReference type="PANTHER" id="PTHR34708">
    <property type="entry name" value="OS07G0440000 PROTEIN"/>
    <property type="match status" value="1"/>
</dbReference>
<dbReference type="EMBL" id="RWGY01000011">
    <property type="protein sequence ID" value="TVU29137.1"/>
    <property type="molecule type" value="Genomic_DNA"/>
</dbReference>
<evidence type="ECO:0000313" key="3">
    <source>
        <dbReference type="Proteomes" id="UP000324897"/>
    </source>
</evidence>
<evidence type="ECO:0000313" key="2">
    <source>
        <dbReference type="EMBL" id="TVU29137.1"/>
    </source>
</evidence>
<dbReference type="AlphaFoldDB" id="A0A5J9V198"/>
<feature type="non-terminal residue" evidence="2">
    <location>
        <position position="1"/>
    </location>
</feature>
<reference evidence="2 3" key="1">
    <citation type="journal article" date="2019" name="Sci. Rep.">
        <title>A high-quality genome of Eragrostis curvula grass provides insights into Poaceae evolution and supports new strategies to enhance forage quality.</title>
        <authorList>
            <person name="Carballo J."/>
            <person name="Santos B.A.C.M."/>
            <person name="Zappacosta D."/>
            <person name="Garbus I."/>
            <person name="Selva J.P."/>
            <person name="Gallo C.A."/>
            <person name="Diaz A."/>
            <person name="Albertini E."/>
            <person name="Caccamo M."/>
            <person name="Echenique V."/>
        </authorList>
    </citation>
    <scope>NUCLEOTIDE SEQUENCE [LARGE SCALE GENOMIC DNA]</scope>
    <source>
        <strain evidence="3">cv. Victoria</strain>
        <tissue evidence="2">Leaf</tissue>
    </source>
</reference>
<sequence>MAPRQAWADLPPELLLCITDRLTVLRCYLAARGVCAAWRSALAPAAPYLLFGHGPAVVVSLPLNRVFHLLAMLSSVSGRCIGSSDGWLAVTIKPNGDTPGVLLMNPFTGQEVSMPFLPYVTKRDNFLTWFFWPVFDSKVVFTPNPGKKDDFTVVVAARGGRTLACITAGDAAWSSKEVTGKAAWPSKQVIADVVYHNDGGKFYCLTTNGDVHVVHVPRGCQTKPVLEPLLFDKAGNVFAAPYSRVSARASAKYLVFCESDMYQVWRNTGGAFDVQMPGAGPFHVSENEVFVFRYAAERRPCWEAAVDLGGRSVFVGLNNAVSVRAEAVPGLKGDCVYWVCQDADYTAMEFDMRTRRATPCVEWQKDTVCWYLLGDMASRDKKSAEVLQRQQKRMELGV</sequence>
<comment type="caution">
    <text evidence="2">The sequence shown here is derived from an EMBL/GenBank/DDBJ whole genome shotgun (WGS) entry which is preliminary data.</text>
</comment>
<dbReference type="Pfam" id="PF03478">
    <property type="entry name" value="Beta-prop_KIB1-4"/>
    <property type="match status" value="1"/>
</dbReference>
<dbReference type="InterPro" id="IPR005174">
    <property type="entry name" value="KIB1-4_b-propeller"/>
</dbReference>
<protein>
    <recommendedName>
        <fullName evidence="1">KIB1-4 beta-propeller domain-containing protein</fullName>
    </recommendedName>
</protein>
<dbReference type="Gramene" id="TVU29137">
    <property type="protein sequence ID" value="TVU29137"/>
    <property type="gene ID" value="EJB05_20689"/>
</dbReference>
<dbReference type="Gene3D" id="1.20.1280.50">
    <property type="match status" value="1"/>
</dbReference>
<organism evidence="2 3">
    <name type="scientific">Eragrostis curvula</name>
    <name type="common">weeping love grass</name>
    <dbReference type="NCBI Taxonomy" id="38414"/>
    <lineage>
        <taxon>Eukaryota</taxon>
        <taxon>Viridiplantae</taxon>
        <taxon>Streptophyta</taxon>
        <taxon>Embryophyta</taxon>
        <taxon>Tracheophyta</taxon>
        <taxon>Spermatophyta</taxon>
        <taxon>Magnoliopsida</taxon>
        <taxon>Liliopsida</taxon>
        <taxon>Poales</taxon>
        <taxon>Poaceae</taxon>
        <taxon>PACMAD clade</taxon>
        <taxon>Chloridoideae</taxon>
        <taxon>Eragrostideae</taxon>
        <taxon>Eragrostidinae</taxon>
        <taxon>Eragrostis</taxon>
    </lineage>
</organism>
<feature type="domain" description="KIB1-4 beta-propeller" evidence="1">
    <location>
        <begin position="75"/>
        <end position="348"/>
    </location>
</feature>
<dbReference type="SUPFAM" id="SSF50969">
    <property type="entry name" value="YVTN repeat-like/Quinoprotein amine dehydrogenase"/>
    <property type="match status" value="1"/>
</dbReference>
<proteinExistence type="predicted"/>
<name>A0A5J9V198_9POAL</name>
<dbReference type="OrthoDB" id="642536at2759"/>
<keyword evidence="3" id="KW-1185">Reference proteome</keyword>
<evidence type="ECO:0000259" key="1">
    <source>
        <dbReference type="Pfam" id="PF03478"/>
    </source>
</evidence>